<organism evidence="1 2">
    <name type="scientific">Candidatus Magnetobacterium casense</name>
    <dbReference type="NCBI Taxonomy" id="1455061"/>
    <lineage>
        <taxon>Bacteria</taxon>
        <taxon>Pseudomonadati</taxon>
        <taxon>Nitrospirota</taxon>
        <taxon>Thermodesulfovibrionia</taxon>
        <taxon>Thermodesulfovibrionales</taxon>
        <taxon>Candidatus Magnetobacteriaceae</taxon>
        <taxon>Candidatus Magnetobacterium</taxon>
    </lineage>
</organism>
<name>A0ABS6S3W0_9BACT</name>
<evidence type="ECO:0008006" key="3">
    <source>
        <dbReference type="Google" id="ProtNLM"/>
    </source>
</evidence>
<keyword evidence="2" id="KW-1185">Reference proteome</keyword>
<dbReference type="Proteomes" id="UP001196980">
    <property type="component" value="Unassembled WGS sequence"/>
</dbReference>
<dbReference type="EMBL" id="JABXWD010000654">
    <property type="protein sequence ID" value="MBV6343547.1"/>
    <property type="molecule type" value="Genomic_DNA"/>
</dbReference>
<sequence>MIIHKTFTNNYGKYKLAIYHDRTVTRYKTALIFSGGYFTWLQLYNWVGESFASRDCVVGLFTPPDVMGKDVRQWADGFWDAVNCLANDFNISRFIFAGHSMGAAGATIAGRDLYRTDAVVALAPPWPPDDFPDQEQLELIRSSVPNINCPLSILVGELDKVTGYEASLNHFEQPSDF</sequence>
<feature type="non-terminal residue" evidence="1">
    <location>
        <position position="177"/>
    </location>
</feature>
<evidence type="ECO:0000313" key="1">
    <source>
        <dbReference type="EMBL" id="MBV6343547.1"/>
    </source>
</evidence>
<evidence type="ECO:0000313" key="2">
    <source>
        <dbReference type="Proteomes" id="UP001196980"/>
    </source>
</evidence>
<reference evidence="1 2" key="1">
    <citation type="journal article" date="2020" name="J Geophys Res Biogeosci">
        <title>Magnetotaxis as an Adaptation to Enable Bacterial Shuttling of Microbial Sulfur and Sulfur Cycling Across Aquatic Oxic#Anoxic Interfaces.</title>
        <authorList>
            <person name="Li J."/>
            <person name="Liu P."/>
            <person name="Wang J."/>
            <person name="Roberts A.P."/>
            <person name="Pan Y."/>
        </authorList>
    </citation>
    <scope>NUCLEOTIDE SEQUENCE [LARGE SCALE GENOMIC DNA]</scope>
    <source>
        <strain evidence="1 2">MYR-1_YQ</strain>
    </source>
</reference>
<dbReference type="RefSeq" id="WP_218254163.1">
    <property type="nucleotide sequence ID" value="NZ_JABXWD010000654.1"/>
</dbReference>
<protein>
    <recommendedName>
        <fullName evidence="3">Alpha/beta hydrolase</fullName>
    </recommendedName>
</protein>
<proteinExistence type="predicted"/>
<accession>A0ABS6S3W0</accession>
<gene>
    <name evidence="1" type="ORF">HWQ67_18410</name>
</gene>
<comment type="caution">
    <text evidence="1">The sequence shown here is derived from an EMBL/GenBank/DDBJ whole genome shotgun (WGS) entry which is preliminary data.</text>
</comment>